<organism evidence="12 13">
    <name type="scientific">Equus asinus</name>
    <name type="common">Donkey</name>
    <name type="synonym">Equus africanus asinus</name>
    <dbReference type="NCBI Taxonomy" id="9793"/>
    <lineage>
        <taxon>Eukaryota</taxon>
        <taxon>Metazoa</taxon>
        <taxon>Chordata</taxon>
        <taxon>Craniata</taxon>
        <taxon>Vertebrata</taxon>
        <taxon>Euteleostomi</taxon>
        <taxon>Mammalia</taxon>
        <taxon>Eutheria</taxon>
        <taxon>Laurasiatheria</taxon>
        <taxon>Perissodactyla</taxon>
        <taxon>Equidae</taxon>
        <taxon>Equus</taxon>
    </lineage>
</organism>
<dbReference type="Pfam" id="PF08016">
    <property type="entry name" value="PKD_channel"/>
    <property type="match status" value="1"/>
</dbReference>
<dbReference type="Gene3D" id="1.10.287.70">
    <property type="match status" value="1"/>
</dbReference>
<reference evidence="12" key="3">
    <citation type="submission" date="2025-09" db="UniProtKB">
        <authorList>
            <consortium name="Ensembl"/>
        </authorList>
    </citation>
    <scope>IDENTIFICATION</scope>
</reference>
<feature type="disulfide bond" evidence="7">
    <location>
        <begin position="107"/>
        <end position="120"/>
    </location>
</feature>
<reference evidence="12 13" key="1">
    <citation type="journal article" date="2020" name="Nat. Commun.">
        <title>Donkey genomes provide new insights into domestication and selection for coat color.</title>
        <authorList>
            <person name="Wang"/>
            <person name="C."/>
            <person name="Li"/>
            <person name="H."/>
            <person name="Guo"/>
            <person name="Y."/>
            <person name="Huang"/>
            <person name="J."/>
            <person name="Sun"/>
            <person name="Y."/>
            <person name="Min"/>
            <person name="J."/>
            <person name="Wang"/>
            <person name="J."/>
            <person name="Fang"/>
            <person name="X."/>
            <person name="Zhao"/>
            <person name="Z."/>
            <person name="Wang"/>
            <person name="S."/>
            <person name="Zhang"/>
            <person name="Y."/>
            <person name="Liu"/>
            <person name="Q."/>
            <person name="Jiang"/>
            <person name="Q."/>
            <person name="Wang"/>
            <person name="X."/>
            <person name="Guo"/>
            <person name="Y."/>
            <person name="Yang"/>
            <person name="C."/>
            <person name="Wang"/>
            <person name="Y."/>
            <person name="Tian"/>
            <person name="F."/>
            <person name="Zhuang"/>
            <person name="G."/>
            <person name="Fan"/>
            <person name="Y."/>
            <person name="Gao"/>
            <person name="Q."/>
            <person name="Li"/>
            <person name="Y."/>
            <person name="Ju"/>
            <person name="Z."/>
            <person name="Li"/>
            <person name="J."/>
            <person name="Li"/>
            <person name="R."/>
            <person name="Hou"/>
            <person name="M."/>
            <person name="Yang"/>
            <person name="G."/>
            <person name="Liu"/>
            <person name="G."/>
            <person name="Liu"/>
            <person name="W."/>
            <person name="Guo"/>
            <person name="J."/>
            <person name="Pan"/>
            <person name="S."/>
            <person name="Fan"/>
            <person name="G."/>
            <person name="Zhang"/>
            <person name="W."/>
            <person name="Zhang"/>
            <person name="R."/>
            <person name="Yu"/>
            <person name="J."/>
            <person name="Zhang"/>
            <person name="X."/>
            <person name="Yin"/>
            <person name="Q."/>
            <person name="Ji"/>
            <person name="C."/>
            <person name="Jin"/>
            <person name="Y."/>
            <person name="Yue"/>
            <person name="G."/>
            <person name="Liu"/>
            <person name="M."/>
            <person name="Xu"/>
            <person name="J."/>
            <person name="Liu"/>
            <person name="S."/>
            <person name="Jordana"/>
            <person name="J."/>
            <person name="Noce"/>
            <person name="A."/>
            <person name="Amills"/>
            <person name="M."/>
            <person name="Wu"/>
            <person name="D.D."/>
            <person name="Li"/>
            <person name="S."/>
            <person name="Zhou"/>
            <person name="X. and Zhong"/>
            <person name="J."/>
        </authorList>
    </citation>
    <scope>NUCLEOTIDE SEQUENCE [LARGE SCALE GENOMIC DNA]</scope>
</reference>
<comment type="similarity">
    <text evidence="2">Belongs to the polycystin family.</text>
</comment>
<keyword evidence="4 9" id="KW-1133">Transmembrane helix</keyword>
<feature type="domain" description="Polycystin" evidence="11">
    <location>
        <begin position="55"/>
        <end position="249"/>
    </location>
</feature>
<accession>A0A9L0JFL0</accession>
<evidence type="ECO:0000259" key="11">
    <source>
        <dbReference type="Pfam" id="PF20519"/>
    </source>
</evidence>
<dbReference type="PANTHER" id="PTHR10877">
    <property type="entry name" value="POLYCYSTIN FAMILY MEMBER"/>
    <property type="match status" value="1"/>
</dbReference>
<reference evidence="12" key="2">
    <citation type="submission" date="2025-08" db="UniProtKB">
        <authorList>
            <consortium name="Ensembl"/>
        </authorList>
    </citation>
    <scope>IDENTIFICATION</scope>
</reference>
<dbReference type="InterPro" id="IPR051223">
    <property type="entry name" value="Polycystin"/>
</dbReference>
<comment type="subcellular location">
    <subcellularLocation>
        <location evidence="1">Membrane</location>
        <topology evidence="1">Multi-pass membrane protein</topology>
    </subcellularLocation>
</comment>
<feature type="transmembrane region" description="Helical" evidence="9">
    <location>
        <begin position="296"/>
        <end position="313"/>
    </location>
</feature>
<feature type="compositionally biased region" description="Pro residues" evidence="8">
    <location>
        <begin position="524"/>
        <end position="533"/>
    </location>
</feature>
<feature type="transmembrane region" description="Helical" evidence="9">
    <location>
        <begin position="385"/>
        <end position="407"/>
    </location>
</feature>
<evidence type="ECO:0000259" key="10">
    <source>
        <dbReference type="Pfam" id="PF08016"/>
    </source>
</evidence>
<evidence type="ECO:0000313" key="12">
    <source>
        <dbReference type="Ensembl" id="ENSEASP00005048000.1"/>
    </source>
</evidence>
<dbReference type="AlphaFoldDB" id="A0A9L0JFL0"/>
<evidence type="ECO:0000256" key="2">
    <source>
        <dbReference type="ARBA" id="ARBA00007200"/>
    </source>
</evidence>
<dbReference type="PRINTS" id="PR01433">
    <property type="entry name" value="POLYCYSTIN2"/>
</dbReference>
<dbReference type="PANTHER" id="PTHR10877:SF134">
    <property type="entry name" value="POLYCYSTIN-1-LIKE PROTEIN 2"/>
    <property type="match status" value="1"/>
</dbReference>
<dbReference type="InterPro" id="IPR013122">
    <property type="entry name" value="PKD1_2_channel"/>
</dbReference>
<feature type="transmembrane region" description="Helical" evidence="9">
    <location>
        <begin position="12"/>
        <end position="33"/>
    </location>
</feature>
<dbReference type="GeneTree" id="ENSGT00940000161577"/>
<dbReference type="Proteomes" id="UP000694387">
    <property type="component" value="Chromosome 28"/>
</dbReference>
<evidence type="ECO:0000256" key="6">
    <source>
        <dbReference type="ARBA" id="ARBA00023180"/>
    </source>
</evidence>
<dbReference type="GO" id="GO:0050982">
    <property type="term" value="P:detection of mechanical stimulus"/>
    <property type="evidence" value="ECO:0007669"/>
    <property type="project" value="TreeGrafter"/>
</dbReference>
<evidence type="ECO:0000256" key="8">
    <source>
        <dbReference type="SAM" id="MobiDB-lite"/>
    </source>
</evidence>
<feature type="transmembrane region" description="Helical" evidence="9">
    <location>
        <begin position="345"/>
        <end position="365"/>
    </location>
</feature>
<keyword evidence="3 9" id="KW-0812">Transmembrane</keyword>
<sequence length="533" mass="60543">MKTTHLKEQKAFALIREILAYLGFLWMLLLVAYGQRDPNAYHFNRHLEHSFTQGFSAVLGFQEFFTWANTTLVSNLYSHHSGFITDGNSKLVGSAQIRQVRVREGSCPLAPQLRASLDGCRAPYSMDVEDLSDYGEGWNASALNNSNRFSQAWQYQSQSQRRGYPIWGKLTVYPGGGYVVPLGTDRQSTSRILQYLFDNTWLDRLTRAVFVEFTVYNANVNLFCIVTLTLETSALGTFFAHADLQSLRLCPFTDGWHPFVVAAEVVYLLFLLYYMIVQGKLMREQKWRYFCSKWNLLELAIILASWSALAVFVKRASLAERDIQRYRKHGEEGISFSETAAADAALGYIIAFLVLLSTVKLWHLLRLNPKMNMITSALRRAWGDISGFIIVIFIMLLAYSITSNLIFGWKLRSYKTLFDAAETMISLQLGIFNYEEILDYSPVLGSFLIGSCIVFMTFVVLNLFISVILVAFNEEQECYQLTEEGEIADLLLMKILSFLGIKCRRQEPGCSSEQPKVPSEARRPPPAPAAPQV</sequence>
<evidence type="ECO:0000313" key="13">
    <source>
        <dbReference type="Proteomes" id="UP000694387"/>
    </source>
</evidence>
<evidence type="ECO:0000256" key="3">
    <source>
        <dbReference type="ARBA" id="ARBA00022692"/>
    </source>
</evidence>
<evidence type="ECO:0000256" key="1">
    <source>
        <dbReference type="ARBA" id="ARBA00004141"/>
    </source>
</evidence>
<evidence type="ECO:0000256" key="7">
    <source>
        <dbReference type="PIRSR" id="PIRSR603915-2"/>
    </source>
</evidence>
<feature type="transmembrane region" description="Helical" evidence="9">
    <location>
        <begin position="256"/>
        <end position="276"/>
    </location>
</feature>
<protein>
    <submittedName>
        <fullName evidence="12">Polycystin 1 like 2/pseudo</fullName>
    </submittedName>
</protein>
<dbReference type="Pfam" id="PF20519">
    <property type="entry name" value="Polycystin_dom"/>
    <property type="match status" value="1"/>
</dbReference>
<dbReference type="GO" id="GO:0016020">
    <property type="term" value="C:membrane"/>
    <property type="evidence" value="ECO:0007669"/>
    <property type="project" value="UniProtKB-SubCell"/>
</dbReference>
<dbReference type="FunFam" id="1.10.287.70:FF:000086">
    <property type="entry name" value="Polycystic kidney disease 2"/>
    <property type="match status" value="1"/>
</dbReference>
<dbReference type="InterPro" id="IPR003915">
    <property type="entry name" value="PKD_2"/>
</dbReference>
<dbReference type="InterPro" id="IPR046791">
    <property type="entry name" value="Polycystin_dom"/>
</dbReference>
<dbReference type="GO" id="GO:0005262">
    <property type="term" value="F:calcium channel activity"/>
    <property type="evidence" value="ECO:0007669"/>
    <property type="project" value="TreeGrafter"/>
</dbReference>
<name>A0A9L0JFL0_EQUAS</name>
<keyword evidence="13" id="KW-1185">Reference proteome</keyword>
<gene>
    <name evidence="12" type="primary">PKD1L2</name>
</gene>
<feature type="transmembrane region" description="Helical" evidence="9">
    <location>
        <begin position="447"/>
        <end position="472"/>
    </location>
</feature>
<proteinExistence type="inferred from homology"/>
<evidence type="ECO:0000256" key="5">
    <source>
        <dbReference type="ARBA" id="ARBA00023136"/>
    </source>
</evidence>
<feature type="domain" description="Polycystin cation channel PKD1/PKD2" evidence="10">
    <location>
        <begin position="254"/>
        <end position="474"/>
    </location>
</feature>
<dbReference type="GO" id="GO:0005509">
    <property type="term" value="F:calcium ion binding"/>
    <property type="evidence" value="ECO:0007669"/>
    <property type="project" value="InterPro"/>
</dbReference>
<evidence type="ECO:0000256" key="4">
    <source>
        <dbReference type="ARBA" id="ARBA00022989"/>
    </source>
</evidence>
<dbReference type="Ensembl" id="ENSEAST00005069914.1">
    <property type="protein sequence ID" value="ENSEASP00005048000.1"/>
    <property type="gene ID" value="ENSEASG00005013610.2"/>
</dbReference>
<keyword evidence="5 9" id="KW-0472">Membrane</keyword>
<feature type="region of interest" description="Disordered" evidence="8">
    <location>
        <begin position="506"/>
        <end position="533"/>
    </location>
</feature>
<evidence type="ECO:0000256" key="9">
    <source>
        <dbReference type="SAM" id="Phobius"/>
    </source>
</evidence>
<keyword evidence="6" id="KW-0325">Glycoprotein</keyword>